<dbReference type="KEGG" id="elut:CKA38_15040"/>
<dbReference type="RefSeq" id="WP_108826299.1">
    <property type="nucleotide sequence ID" value="NZ_CP023004.1"/>
</dbReference>
<evidence type="ECO:0000259" key="3">
    <source>
        <dbReference type="Pfam" id="PF04773"/>
    </source>
</evidence>
<evidence type="ECO:0000256" key="1">
    <source>
        <dbReference type="SAM" id="MobiDB-lite"/>
    </source>
</evidence>
<name>A0A2U8E640_9BACT</name>
<dbReference type="InterPro" id="IPR006860">
    <property type="entry name" value="FecR"/>
</dbReference>
<protein>
    <recommendedName>
        <fullName evidence="3">FecR protein domain-containing protein</fullName>
    </recommendedName>
</protein>
<dbReference type="Gene3D" id="2.60.120.1440">
    <property type="match status" value="1"/>
</dbReference>
<gene>
    <name evidence="4" type="ORF">CKA38_15040</name>
</gene>
<feature type="chain" id="PRO_5016091162" description="FecR protein domain-containing protein" evidence="2">
    <location>
        <begin position="25"/>
        <end position="339"/>
    </location>
</feature>
<feature type="compositionally biased region" description="Low complexity" evidence="1">
    <location>
        <begin position="297"/>
        <end position="308"/>
    </location>
</feature>
<accession>A0A2U8E640</accession>
<dbReference type="PANTHER" id="PTHR38731">
    <property type="entry name" value="LIPL45-RELATED LIPOPROTEIN-RELATED"/>
    <property type="match status" value="1"/>
</dbReference>
<feature type="region of interest" description="Disordered" evidence="1">
    <location>
        <begin position="273"/>
        <end position="339"/>
    </location>
</feature>
<keyword evidence="5" id="KW-1185">Reference proteome</keyword>
<dbReference type="OrthoDB" id="7028389at2"/>
<dbReference type="AlphaFoldDB" id="A0A2U8E640"/>
<evidence type="ECO:0000313" key="5">
    <source>
        <dbReference type="Proteomes" id="UP000244896"/>
    </source>
</evidence>
<dbReference type="Pfam" id="PF04773">
    <property type="entry name" value="FecR"/>
    <property type="match status" value="1"/>
</dbReference>
<dbReference type="EMBL" id="CP023004">
    <property type="protein sequence ID" value="AWI10398.1"/>
    <property type="molecule type" value="Genomic_DNA"/>
</dbReference>
<evidence type="ECO:0000256" key="2">
    <source>
        <dbReference type="SAM" id="SignalP"/>
    </source>
</evidence>
<proteinExistence type="predicted"/>
<reference evidence="4 5" key="1">
    <citation type="journal article" date="2018" name="Syst. Appl. Microbiol.">
        <title>Ereboglobus luteus gen. nov. sp. nov. from cockroach guts, and new insights into the oxygen relationship of the genera Opitutus and Didymococcus (Verrucomicrobia: Opitutaceae).</title>
        <authorList>
            <person name="Tegtmeier D."/>
            <person name="Belitz A."/>
            <person name="Radek R."/>
            <person name="Heimerl T."/>
            <person name="Brune A."/>
        </authorList>
    </citation>
    <scope>NUCLEOTIDE SEQUENCE [LARGE SCALE GENOMIC DNA]</scope>
    <source>
        <strain evidence="4 5">Ho45</strain>
    </source>
</reference>
<keyword evidence="2" id="KW-0732">Signal</keyword>
<dbReference type="Proteomes" id="UP000244896">
    <property type="component" value="Chromosome"/>
</dbReference>
<evidence type="ECO:0000313" key="4">
    <source>
        <dbReference type="EMBL" id="AWI10398.1"/>
    </source>
</evidence>
<feature type="signal peptide" evidence="2">
    <location>
        <begin position="1"/>
        <end position="24"/>
    </location>
</feature>
<organism evidence="4 5">
    <name type="scientific">Ereboglobus luteus</name>
    <dbReference type="NCBI Taxonomy" id="1796921"/>
    <lineage>
        <taxon>Bacteria</taxon>
        <taxon>Pseudomonadati</taxon>
        <taxon>Verrucomicrobiota</taxon>
        <taxon>Opitutia</taxon>
        <taxon>Opitutales</taxon>
        <taxon>Opitutaceae</taxon>
        <taxon>Ereboglobus</taxon>
    </lineage>
</organism>
<sequence>MTRFLPKFFLFATLCAALVSAMRAQQEPAKEPQGELPKNVANIIVVQVTGEVYVFTSGETYRFALRAGSMVTEGQMIATGPKASVMLAFSNGATVTIGENSLVALDEFTQTPFGAVFKMSEALSEPSSSQTNLDLVRGELIANVKKLNKEEGSNFKVNTPLGVAGIRGTTFQISYIPDSLQSKPNARADSLTADFAIVMLEGLVEMNVPNRSRPILIPQGKQLVLENVDMADTSGAALGDDSEASEPSTSSAAAQAMLMQRVQTMLNATADISIPGTPGAKIYTPNTAGAARENTDDQGGQQQSTDTSAETDSSGENLSPSPPPQPDAPRLSPTDGTGA</sequence>
<feature type="domain" description="FecR protein" evidence="3">
    <location>
        <begin position="77"/>
        <end position="178"/>
    </location>
</feature>